<dbReference type="PATRIC" id="fig|1423.134.peg.2082"/>
<dbReference type="RefSeq" id="WP_040081894.1">
    <property type="nucleotide sequence ID" value="NZ_CAJNPP010000001.1"/>
</dbReference>
<reference evidence="3" key="2">
    <citation type="submission" date="2023-03" db="EMBL/GenBank/DDBJ databases">
        <title>Complete genome sequences of 52 Bacillus and Priestia strains isolated from West-African fermentations and 26 reference strains from the DSMZ collection.</title>
        <authorList>
            <person name="Wiedenbein E.S."/>
            <person name="Canoy T.S."/>
            <person name="Hui Y."/>
            <person name="Parkouda C."/>
            <person name="Dawende C."/>
            <person name="Ametefe E."/>
            <person name="Jespersen L."/>
            <person name="Nielsen D.S."/>
        </authorList>
    </citation>
    <scope>NUCLEOTIDE SEQUENCE</scope>
    <source>
        <strain evidence="3">PRO56</strain>
    </source>
</reference>
<evidence type="ECO:0000313" key="2">
    <source>
        <dbReference type="EMBL" id="KIU05485.1"/>
    </source>
</evidence>
<dbReference type="Proteomes" id="UP001214898">
    <property type="component" value="Chromosome"/>
</dbReference>
<dbReference type="EMBL" id="CP120576">
    <property type="protein sequence ID" value="WEY85986.1"/>
    <property type="molecule type" value="Genomic_DNA"/>
</dbReference>
<dbReference type="AlphaFoldDB" id="A0A0D1KB54"/>
<feature type="region of interest" description="Disordered" evidence="1">
    <location>
        <begin position="1"/>
        <end position="48"/>
    </location>
</feature>
<dbReference type="EMBL" id="JXBC01000013">
    <property type="protein sequence ID" value="KIU05485.1"/>
    <property type="molecule type" value="Genomic_DNA"/>
</dbReference>
<reference evidence="2 4" key="1">
    <citation type="submission" date="2014-12" db="EMBL/GenBank/DDBJ databases">
        <title>Comparative genome analysis of Bacillus coagulans HM-08, Clostridium butyricum HM-68, Bacillus subtilis HM-66 and Bacillus licheniformis BL-09.</title>
        <authorList>
            <person name="Zhang H."/>
        </authorList>
    </citation>
    <scope>NUCLEOTIDE SEQUENCE [LARGE SCALE GENOMIC DNA]</scope>
    <source>
        <strain evidence="2 4">HM-66</strain>
    </source>
</reference>
<proteinExistence type="predicted"/>
<dbReference type="GeneID" id="86872196"/>
<protein>
    <submittedName>
        <fullName evidence="3">Acid-soluble spore protein SspG</fullName>
    </submittedName>
    <submittedName>
        <fullName evidence="2">Small acid-soluble spore protein</fullName>
    </submittedName>
</protein>
<accession>A0A0D1KB54</accession>
<evidence type="ECO:0000256" key="1">
    <source>
        <dbReference type="SAM" id="MobiDB-lite"/>
    </source>
</evidence>
<feature type="compositionally biased region" description="Low complexity" evidence="1">
    <location>
        <begin position="34"/>
        <end position="48"/>
    </location>
</feature>
<organism evidence="2 4">
    <name type="scientific">Bacillus subtilis</name>
    <dbReference type="NCBI Taxonomy" id="1423"/>
    <lineage>
        <taxon>Bacteria</taxon>
        <taxon>Bacillati</taxon>
        <taxon>Bacillota</taxon>
        <taxon>Bacilli</taxon>
        <taxon>Bacillales</taxon>
        <taxon>Bacillaceae</taxon>
        <taxon>Bacillus</taxon>
    </lineage>
</organism>
<name>A0A0D1KB54_BACIU</name>
<feature type="compositionally biased region" description="Basic and acidic residues" evidence="1">
    <location>
        <begin position="1"/>
        <end position="16"/>
    </location>
</feature>
<gene>
    <name evidence="3" type="primary">sspG</name>
    <name evidence="3" type="ORF">P5633_07580</name>
    <name evidence="2" type="ORF">SC09_contig4orf00286</name>
</gene>
<evidence type="ECO:0000313" key="4">
    <source>
        <dbReference type="Proteomes" id="UP000032247"/>
    </source>
</evidence>
<dbReference type="STRING" id="483913.AN935_16390"/>
<dbReference type="Proteomes" id="UP000032247">
    <property type="component" value="Unassembled WGS sequence"/>
</dbReference>
<sequence>MSENRHENEENRRDAAVAKVQNSGNAKVVVSVNTDQDQAQAQTQDGED</sequence>
<evidence type="ECO:0000313" key="3">
    <source>
        <dbReference type="EMBL" id="WEY85986.1"/>
    </source>
</evidence>